<dbReference type="AlphaFoldDB" id="A0AAV4CWB9"/>
<proteinExistence type="predicted"/>
<evidence type="ECO:0000313" key="3">
    <source>
        <dbReference type="Proteomes" id="UP000735302"/>
    </source>
</evidence>
<reference evidence="2 3" key="1">
    <citation type="journal article" date="2021" name="Elife">
        <title>Chloroplast acquisition without the gene transfer in kleptoplastic sea slugs, Plakobranchus ocellatus.</title>
        <authorList>
            <person name="Maeda T."/>
            <person name="Takahashi S."/>
            <person name="Yoshida T."/>
            <person name="Shimamura S."/>
            <person name="Takaki Y."/>
            <person name="Nagai Y."/>
            <person name="Toyoda A."/>
            <person name="Suzuki Y."/>
            <person name="Arimoto A."/>
            <person name="Ishii H."/>
            <person name="Satoh N."/>
            <person name="Nishiyama T."/>
            <person name="Hasebe M."/>
            <person name="Maruyama T."/>
            <person name="Minagawa J."/>
            <person name="Obokata J."/>
            <person name="Shigenobu S."/>
        </authorList>
    </citation>
    <scope>NUCLEOTIDE SEQUENCE [LARGE SCALE GENOMIC DNA]</scope>
</reference>
<gene>
    <name evidence="2" type="ORF">PoB_006269600</name>
</gene>
<comment type="caution">
    <text evidence="2">The sequence shown here is derived from an EMBL/GenBank/DDBJ whole genome shotgun (WGS) entry which is preliminary data.</text>
</comment>
<organism evidence="2 3">
    <name type="scientific">Plakobranchus ocellatus</name>
    <dbReference type="NCBI Taxonomy" id="259542"/>
    <lineage>
        <taxon>Eukaryota</taxon>
        <taxon>Metazoa</taxon>
        <taxon>Spiralia</taxon>
        <taxon>Lophotrochozoa</taxon>
        <taxon>Mollusca</taxon>
        <taxon>Gastropoda</taxon>
        <taxon>Heterobranchia</taxon>
        <taxon>Euthyneura</taxon>
        <taxon>Panpulmonata</taxon>
        <taxon>Sacoglossa</taxon>
        <taxon>Placobranchoidea</taxon>
        <taxon>Plakobranchidae</taxon>
        <taxon>Plakobranchus</taxon>
    </lineage>
</organism>
<evidence type="ECO:0000313" key="2">
    <source>
        <dbReference type="EMBL" id="GFO36191.1"/>
    </source>
</evidence>
<dbReference type="EMBL" id="BLXT01007044">
    <property type="protein sequence ID" value="GFO36191.1"/>
    <property type="molecule type" value="Genomic_DNA"/>
</dbReference>
<keyword evidence="3" id="KW-1185">Reference proteome</keyword>
<protein>
    <submittedName>
        <fullName evidence="2">Uncharacterized protein</fullName>
    </submittedName>
</protein>
<evidence type="ECO:0000256" key="1">
    <source>
        <dbReference type="SAM" id="MobiDB-lite"/>
    </source>
</evidence>
<sequence>MRPASRQGRRPPGSGIEIDAGSEGSDENLTQGAFPILSKGQGQQKSNNVQDSGKINEEEEEQGNLQDMSRAERDVFMFSEFKKDAANRDKPVTSTTADARKGSQKNSKHCIVM</sequence>
<feature type="compositionally biased region" description="Polar residues" evidence="1">
    <location>
        <begin position="40"/>
        <end position="53"/>
    </location>
</feature>
<feature type="compositionally biased region" description="Basic and acidic residues" evidence="1">
    <location>
        <begin position="69"/>
        <end position="91"/>
    </location>
</feature>
<name>A0AAV4CWB9_9GAST</name>
<feature type="region of interest" description="Disordered" evidence="1">
    <location>
        <begin position="1"/>
        <end position="113"/>
    </location>
</feature>
<dbReference type="Proteomes" id="UP000735302">
    <property type="component" value="Unassembled WGS sequence"/>
</dbReference>
<accession>A0AAV4CWB9</accession>
<feature type="compositionally biased region" description="Basic residues" evidence="1">
    <location>
        <begin position="102"/>
        <end position="113"/>
    </location>
</feature>